<dbReference type="InterPro" id="IPR000571">
    <property type="entry name" value="Znf_CCCH"/>
</dbReference>
<feature type="region of interest" description="Disordered" evidence="2">
    <location>
        <begin position="949"/>
        <end position="976"/>
    </location>
</feature>
<feature type="region of interest" description="Disordered" evidence="2">
    <location>
        <begin position="1101"/>
        <end position="1122"/>
    </location>
</feature>
<proteinExistence type="predicted"/>
<feature type="compositionally biased region" description="Low complexity" evidence="2">
    <location>
        <begin position="327"/>
        <end position="339"/>
    </location>
</feature>
<protein>
    <recommendedName>
        <fullName evidence="3">C3H1-type domain-containing protein</fullName>
    </recommendedName>
</protein>
<dbReference type="Gene3D" id="4.10.1000.10">
    <property type="entry name" value="Zinc finger, CCCH-type"/>
    <property type="match status" value="1"/>
</dbReference>
<keyword evidence="1" id="KW-0479">Metal-binding</keyword>
<feature type="compositionally biased region" description="Pro residues" evidence="2">
    <location>
        <begin position="65"/>
        <end position="76"/>
    </location>
</feature>
<feature type="compositionally biased region" description="Basic and acidic residues" evidence="2">
    <location>
        <begin position="687"/>
        <end position="699"/>
    </location>
</feature>
<feature type="compositionally biased region" description="Low complexity" evidence="2">
    <location>
        <begin position="100"/>
        <end position="111"/>
    </location>
</feature>
<feature type="compositionally biased region" description="Basic and acidic residues" evidence="2">
    <location>
        <begin position="790"/>
        <end position="805"/>
    </location>
</feature>
<feature type="region of interest" description="Disordered" evidence="2">
    <location>
        <begin position="1"/>
        <end position="339"/>
    </location>
</feature>
<feature type="compositionally biased region" description="Low complexity" evidence="2">
    <location>
        <begin position="186"/>
        <end position="208"/>
    </location>
</feature>
<feature type="compositionally biased region" description="Low complexity" evidence="2">
    <location>
        <begin position="161"/>
        <end position="178"/>
    </location>
</feature>
<sequence>MGHCSLKDQCRYAHGEEELRPDPVTGKVKSPDEEDADQPQDLGFPPDEQIFKHKQQMQMQHPYNHQPPPPPAPPMKQRPKTHETPQPPPPSRPEETKHAPPSSSFSFSSSNDPPPTDTVLSSSSKMRPDAPDFVFKPRASLSVQSTATSTATGAGAGNGGNNTTQPQANQQIAPASSLTPPPPELSPSMSVPSTVAPPSAGGPEPSESLRLSADKSVPLLDTPPLHPPPTPQNQKQNQNNVTETEKDRHKERKVCSNSSNDNDNEKEEQAIDAVVPPHLRARPLAEGRFPKSGSGLSKSSRGKQRHKNKSVFEPEDATAAPSPPQTAEAYKQPEEPAAAAAAIAGIPCLSSAFQTPPSALTQRKKTLPPTYAPNGNRPAVPPSNFPFPPPPPMMGEQDGGRFAVSQPDRARNQIPLPHHPNVAMPPSADYSHSPHHHHATEYSNSLQRIAPGPPPGFEPEAEEANPPERPHAHPKRSSSEEFLLLSPEEAEREREETAGASRGGDAQGECDRPLVDSDAESERGNGEDRRRVGGGVRLPSSLPASSLVSSSVLPLTGGSLHGAEGGVVSSEKRQRDKGRGGRSNCRGPEGQKKTPKSKQPRGGRAEGGDTDDAESEERGEGNEKETGDAAGGAVSDLREELERVRLQLKKREKQFDRELRMNRNLEARLEKLLLRETQQQKGKGSLKGKDNVKGKRRDEESETETETETDSEGEDVVVRVHSRREHRNHRERQKEKERERGRRHRKGSKKYEKRACRSSSLSSSSSISSRDRSSSLSRSDSSYLSSSSSGEEKERRKEKERGRDRSSRRRRRRSRDQPRHRSRDYLDRIAEENSSSRTRRREKEEKSSFRRKNKDREREKENDTLLPDSLLRLRLSGEEEDVSASHPEWADYIPPLDQSRADRSAHTSAPGVSLSLSDYGWGSSITVPLDGEERGEVVVPLNSLPGVLAPPFGAPRGEEEEGKGRGGGDDFPISPLEDLLPDGLLRPLSPPLEAVVDMGGREMSNEKSDAHRGDLNPFLHATDFCWKASGDLHGPHGGSLKGGEGGTECLPAAAAVVGENSEAGTFARSGGTPVSHFTDGAPTPSSAGAFPAFPNVFTLRRERERQGEEGAGERPACGFAEG</sequence>
<feature type="compositionally biased region" description="Basic and acidic residues" evidence="2">
    <location>
        <begin position="1101"/>
        <end position="1112"/>
    </location>
</feature>
<feature type="compositionally biased region" description="Basic and acidic residues" evidence="2">
    <location>
        <begin position="616"/>
        <end position="627"/>
    </location>
</feature>
<feature type="zinc finger region" description="C3H1-type" evidence="1">
    <location>
        <begin position="1"/>
        <end position="17"/>
    </location>
</feature>
<feature type="compositionally biased region" description="Polar residues" evidence="2">
    <location>
        <begin position="351"/>
        <end position="361"/>
    </location>
</feature>
<evidence type="ECO:0000313" key="4">
    <source>
        <dbReference type="EMBL" id="CEM53529.1"/>
    </source>
</evidence>
<accession>A0A0G4I904</accession>
<name>A0A0G4I904_9ALVE</name>
<feature type="region of interest" description="Disordered" evidence="2">
    <location>
        <begin position="675"/>
        <end position="872"/>
    </location>
</feature>
<feature type="compositionally biased region" description="Basic and acidic residues" evidence="2">
    <location>
        <begin position="509"/>
        <end position="531"/>
    </location>
</feature>
<feature type="region of interest" description="Disordered" evidence="2">
    <location>
        <begin position="351"/>
        <end position="636"/>
    </location>
</feature>
<dbReference type="GO" id="GO:0008270">
    <property type="term" value="F:zinc ion binding"/>
    <property type="evidence" value="ECO:0007669"/>
    <property type="project" value="UniProtKB-KW"/>
</dbReference>
<feature type="compositionally biased region" description="Pro residues" evidence="2">
    <location>
        <begin position="379"/>
        <end position="393"/>
    </location>
</feature>
<keyword evidence="1" id="KW-0862">Zinc</keyword>
<feature type="compositionally biased region" description="Basic residues" evidence="2">
    <location>
        <begin position="300"/>
        <end position="309"/>
    </location>
</feature>
<evidence type="ECO:0000259" key="3">
    <source>
        <dbReference type="PROSITE" id="PS50103"/>
    </source>
</evidence>
<reference evidence="4" key="1">
    <citation type="submission" date="2014-11" db="EMBL/GenBank/DDBJ databases">
        <authorList>
            <person name="Otto D Thomas"/>
            <person name="Naeem Raeece"/>
        </authorList>
    </citation>
    <scope>NUCLEOTIDE SEQUENCE</scope>
</reference>
<dbReference type="AlphaFoldDB" id="A0A0G4I904"/>
<feature type="compositionally biased region" description="Acidic residues" evidence="2">
    <location>
        <begin position="700"/>
        <end position="715"/>
    </location>
</feature>
<feature type="compositionally biased region" description="Low complexity" evidence="2">
    <location>
        <begin position="537"/>
        <end position="558"/>
    </location>
</feature>
<feature type="compositionally biased region" description="Basic and acidic residues" evidence="2">
    <location>
        <begin position="841"/>
        <end position="863"/>
    </location>
</feature>
<organism evidence="4">
    <name type="scientific">Chromera velia CCMP2878</name>
    <dbReference type="NCBI Taxonomy" id="1169474"/>
    <lineage>
        <taxon>Eukaryota</taxon>
        <taxon>Sar</taxon>
        <taxon>Alveolata</taxon>
        <taxon>Colpodellida</taxon>
        <taxon>Chromeraceae</taxon>
        <taxon>Chromera</taxon>
    </lineage>
</organism>
<feature type="compositionally biased region" description="Basic and acidic residues" evidence="2">
    <location>
        <begin position="570"/>
        <end position="579"/>
    </location>
</feature>
<dbReference type="VEuPathDB" id="CryptoDB:Cvel_12036"/>
<keyword evidence="1" id="KW-0863">Zinc-finger</keyword>
<feature type="domain" description="C3H1-type" evidence="3">
    <location>
        <begin position="1"/>
        <end position="17"/>
    </location>
</feature>
<gene>
    <name evidence="4" type="ORF">Cvel_12036</name>
</gene>
<feature type="compositionally biased region" description="Low complexity" evidence="2">
    <location>
        <begin position="757"/>
        <end position="789"/>
    </location>
</feature>
<evidence type="ECO:0000256" key="1">
    <source>
        <dbReference type="PROSITE-ProRule" id="PRU00723"/>
    </source>
</evidence>
<dbReference type="PROSITE" id="PS50103">
    <property type="entry name" value="ZF_C3H1"/>
    <property type="match status" value="1"/>
</dbReference>
<feature type="compositionally biased region" description="Basic and acidic residues" evidence="2">
    <location>
        <begin position="1"/>
        <end position="21"/>
    </location>
</feature>
<evidence type="ECO:0000256" key="2">
    <source>
        <dbReference type="SAM" id="MobiDB-lite"/>
    </source>
</evidence>
<dbReference type="EMBL" id="CDMZ01005703">
    <property type="protein sequence ID" value="CEM53529.1"/>
    <property type="molecule type" value="Genomic_DNA"/>
</dbReference>
<feature type="compositionally biased region" description="Basic and acidic residues" evidence="2">
    <location>
        <begin position="815"/>
        <end position="831"/>
    </location>
</feature>
<feature type="compositionally biased region" description="Basic residues" evidence="2">
    <location>
        <begin position="720"/>
        <end position="731"/>
    </location>
</feature>
<feature type="compositionally biased region" description="Low complexity" evidence="2">
    <location>
        <begin position="144"/>
        <end position="153"/>
    </location>
</feature>